<dbReference type="OrthoDB" id="282734at2157"/>
<comment type="similarity">
    <text evidence="2">Belongs to the autoinducer-2 exporter (AI-2E) (TC 2.A.86) family.</text>
</comment>
<proteinExistence type="inferred from homology"/>
<dbReference type="AlphaFoldDB" id="A0A256IP87"/>
<keyword evidence="4 7" id="KW-1133">Transmembrane helix</keyword>
<dbReference type="GO" id="GO:0016020">
    <property type="term" value="C:membrane"/>
    <property type="evidence" value="ECO:0007669"/>
    <property type="project" value="UniProtKB-SubCell"/>
</dbReference>
<keyword evidence="9" id="KW-1185">Reference proteome</keyword>
<comment type="subcellular location">
    <subcellularLocation>
        <location evidence="1">Membrane</location>
        <topology evidence="1">Multi-pass membrane protein</topology>
    </subcellularLocation>
</comment>
<evidence type="ECO:0000313" key="9">
    <source>
        <dbReference type="Proteomes" id="UP000216308"/>
    </source>
</evidence>
<protein>
    <submittedName>
        <fullName evidence="8">AI-2E family transporter</fullName>
    </submittedName>
</protein>
<feature type="transmembrane region" description="Helical" evidence="7">
    <location>
        <begin position="59"/>
        <end position="82"/>
    </location>
</feature>
<sequence length="411" mass="44630">MDEKRFVVALFGLTVALIAGYIAYRFVAALTVAVFLYYSTRRFYHDLERLRLPPRVRAVTALSVIAVPLILLLSSAVVLLVVETRRFLEEFPLAETLGEGNQWVERLTELSSLSLGNVVEAYRSGQFDPLIDFLLDNATLLTNTVSGLLLNLLITVVVTYYLLLDGSKFHEWVLRFDDDAIVREYFEAADAELEAVLYGNLLNVIAISIIAIATYTGYNVVAPEAVAVPYPTLAGALTGIASLIPVIGMKIVYLPLAAVTAVPTVMGGDTALLAYVGAFLLVAVVVVDTIPDVVLRPYFSGKTTHVGLLMLAYIFGPVVFGFHGLFLAPIVLVLVLTFGDTALPRLLGVEPTEPAERIPDGQRRLDEFAWTVADDDASDEPEASGSAGPDRDDDWPGVPGDRDRPAGGRRS</sequence>
<evidence type="ECO:0000256" key="5">
    <source>
        <dbReference type="ARBA" id="ARBA00023136"/>
    </source>
</evidence>
<feature type="transmembrane region" description="Helical" evidence="7">
    <location>
        <begin position="140"/>
        <end position="163"/>
    </location>
</feature>
<name>A0A256IP87_9EURY</name>
<reference evidence="8 9" key="1">
    <citation type="journal article" date="2014" name="Front. Microbiol.">
        <title>Population and genomic analysis of the genus Halorubrum.</title>
        <authorList>
            <person name="Fullmer M.S."/>
            <person name="Soucy S.M."/>
            <person name="Swithers K.S."/>
            <person name="Makkay A.M."/>
            <person name="Wheeler R."/>
            <person name="Ventosa A."/>
            <person name="Gogarten J.P."/>
            <person name="Papke R.T."/>
        </authorList>
    </citation>
    <scope>NUCLEOTIDE SEQUENCE [LARGE SCALE GENOMIC DNA]</scope>
    <source>
        <strain evidence="8 9">Cb34</strain>
    </source>
</reference>
<feature type="compositionally biased region" description="Basic and acidic residues" evidence="6">
    <location>
        <begin position="400"/>
        <end position="411"/>
    </location>
</feature>
<evidence type="ECO:0000256" key="1">
    <source>
        <dbReference type="ARBA" id="ARBA00004141"/>
    </source>
</evidence>
<accession>A0A256IP87</accession>
<dbReference type="InterPro" id="IPR002549">
    <property type="entry name" value="AI-2E-like"/>
</dbReference>
<evidence type="ECO:0000256" key="4">
    <source>
        <dbReference type="ARBA" id="ARBA00022989"/>
    </source>
</evidence>
<evidence type="ECO:0000256" key="6">
    <source>
        <dbReference type="SAM" id="MobiDB-lite"/>
    </source>
</evidence>
<evidence type="ECO:0000313" key="8">
    <source>
        <dbReference type="EMBL" id="OYR58390.1"/>
    </source>
</evidence>
<feature type="transmembrane region" description="Helical" evidence="7">
    <location>
        <begin position="310"/>
        <end position="336"/>
    </location>
</feature>
<feature type="compositionally biased region" description="Acidic residues" evidence="6">
    <location>
        <begin position="373"/>
        <end position="382"/>
    </location>
</feature>
<organism evidence="8 9">
    <name type="scientific">Halorubrum halodurans</name>
    <dbReference type="NCBI Taxonomy" id="1383851"/>
    <lineage>
        <taxon>Archaea</taxon>
        <taxon>Methanobacteriati</taxon>
        <taxon>Methanobacteriota</taxon>
        <taxon>Stenosarchaea group</taxon>
        <taxon>Halobacteria</taxon>
        <taxon>Halobacteriales</taxon>
        <taxon>Haloferacaceae</taxon>
        <taxon>Halorubrum</taxon>
    </lineage>
</organism>
<feature type="transmembrane region" description="Helical" evidence="7">
    <location>
        <begin position="201"/>
        <end position="221"/>
    </location>
</feature>
<feature type="transmembrane region" description="Helical" evidence="7">
    <location>
        <begin position="233"/>
        <end position="259"/>
    </location>
</feature>
<keyword evidence="3 7" id="KW-0812">Transmembrane</keyword>
<dbReference type="RefSeq" id="WP_094530104.1">
    <property type="nucleotide sequence ID" value="NZ_NHPJ01000038.1"/>
</dbReference>
<dbReference type="PANTHER" id="PTHR21716">
    <property type="entry name" value="TRANSMEMBRANE PROTEIN"/>
    <property type="match status" value="1"/>
</dbReference>
<dbReference type="Proteomes" id="UP000216308">
    <property type="component" value="Unassembled WGS sequence"/>
</dbReference>
<feature type="region of interest" description="Disordered" evidence="6">
    <location>
        <begin position="372"/>
        <end position="411"/>
    </location>
</feature>
<dbReference type="PANTHER" id="PTHR21716:SF4">
    <property type="entry name" value="TRANSMEMBRANE PROTEIN 245"/>
    <property type="match status" value="1"/>
</dbReference>
<evidence type="ECO:0000256" key="3">
    <source>
        <dbReference type="ARBA" id="ARBA00022692"/>
    </source>
</evidence>
<feature type="transmembrane region" description="Helical" evidence="7">
    <location>
        <begin position="6"/>
        <end position="38"/>
    </location>
</feature>
<keyword evidence="5 7" id="KW-0472">Membrane</keyword>
<feature type="transmembrane region" description="Helical" evidence="7">
    <location>
        <begin position="271"/>
        <end position="290"/>
    </location>
</feature>
<gene>
    <name evidence="8" type="ORF">DJ70_03265</name>
</gene>
<evidence type="ECO:0000256" key="7">
    <source>
        <dbReference type="SAM" id="Phobius"/>
    </source>
</evidence>
<dbReference type="Pfam" id="PF01594">
    <property type="entry name" value="AI-2E_transport"/>
    <property type="match status" value="1"/>
</dbReference>
<evidence type="ECO:0000256" key="2">
    <source>
        <dbReference type="ARBA" id="ARBA00009773"/>
    </source>
</evidence>
<comment type="caution">
    <text evidence="8">The sequence shown here is derived from an EMBL/GenBank/DDBJ whole genome shotgun (WGS) entry which is preliminary data.</text>
</comment>
<dbReference type="EMBL" id="NHPJ01000038">
    <property type="protein sequence ID" value="OYR58390.1"/>
    <property type="molecule type" value="Genomic_DNA"/>
</dbReference>